<feature type="transmembrane region" description="Helical" evidence="2">
    <location>
        <begin position="156"/>
        <end position="178"/>
    </location>
</feature>
<protein>
    <submittedName>
        <fullName evidence="3">Uncharacterized protein</fullName>
    </submittedName>
</protein>
<evidence type="ECO:0000256" key="2">
    <source>
        <dbReference type="SAM" id="Phobius"/>
    </source>
</evidence>
<gene>
    <name evidence="3" type="ORF">PoB_003823300</name>
</gene>
<feature type="region of interest" description="Disordered" evidence="1">
    <location>
        <begin position="46"/>
        <end position="66"/>
    </location>
</feature>
<dbReference type="Proteomes" id="UP000735302">
    <property type="component" value="Unassembled WGS sequence"/>
</dbReference>
<evidence type="ECO:0000256" key="1">
    <source>
        <dbReference type="SAM" id="MobiDB-lite"/>
    </source>
</evidence>
<dbReference type="EMBL" id="BLXT01004326">
    <property type="protein sequence ID" value="GFO11728.1"/>
    <property type="molecule type" value="Genomic_DNA"/>
</dbReference>
<keyword evidence="4" id="KW-1185">Reference proteome</keyword>
<organism evidence="3 4">
    <name type="scientific">Plakobranchus ocellatus</name>
    <dbReference type="NCBI Taxonomy" id="259542"/>
    <lineage>
        <taxon>Eukaryota</taxon>
        <taxon>Metazoa</taxon>
        <taxon>Spiralia</taxon>
        <taxon>Lophotrochozoa</taxon>
        <taxon>Mollusca</taxon>
        <taxon>Gastropoda</taxon>
        <taxon>Heterobranchia</taxon>
        <taxon>Euthyneura</taxon>
        <taxon>Panpulmonata</taxon>
        <taxon>Sacoglossa</taxon>
        <taxon>Placobranchoidea</taxon>
        <taxon>Plakobranchidae</taxon>
        <taxon>Plakobranchus</taxon>
    </lineage>
</organism>
<reference evidence="3 4" key="1">
    <citation type="journal article" date="2021" name="Elife">
        <title>Chloroplast acquisition without the gene transfer in kleptoplastic sea slugs, Plakobranchus ocellatus.</title>
        <authorList>
            <person name="Maeda T."/>
            <person name="Takahashi S."/>
            <person name="Yoshida T."/>
            <person name="Shimamura S."/>
            <person name="Takaki Y."/>
            <person name="Nagai Y."/>
            <person name="Toyoda A."/>
            <person name="Suzuki Y."/>
            <person name="Arimoto A."/>
            <person name="Ishii H."/>
            <person name="Satoh N."/>
            <person name="Nishiyama T."/>
            <person name="Hasebe M."/>
            <person name="Maruyama T."/>
            <person name="Minagawa J."/>
            <person name="Obokata J."/>
            <person name="Shigenobu S."/>
        </authorList>
    </citation>
    <scope>NUCLEOTIDE SEQUENCE [LARGE SCALE GENOMIC DNA]</scope>
</reference>
<dbReference type="AlphaFoldDB" id="A0AAV4AZ10"/>
<feature type="compositionally biased region" description="Polar residues" evidence="1">
    <location>
        <begin position="46"/>
        <end position="56"/>
    </location>
</feature>
<evidence type="ECO:0000313" key="3">
    <source>
        <dbReference type="EMBL" id="GFO11728.1"/>
    </source>
</evidence>
<keyword evidence="2" id="KW-1133">Transmembrane helix</keyword>
<comment type="caution">
    <text evidence="3">The sequence shown here is derived from an EMBL/GenBank/DDBJ whole genome shotgun (WGS) entry which is preliminary data.</text>
</comment>
<evidence type="ECO:0000313" key="4">
    <source>
        <dbReference type="Proteomes" id="UP000735302"/>
    </source>
</evidence>
<sequence length="181" mass="20235">MFWPSSDISGDGLEPAIEGTLRRHLTIAQPTPQLRVLVMLDHTPSSSSQLLHNTGLASGKGGEESSQFSNCCQTSAVMPRYVKIVYLPSSLQIADEELLKVNDLIAFIRYRQDISIFFSCDQNVGMVNIVVEKDVIVDDFVRSDPKDIYDNAIQPLNIVILIVFLFGPLELSVSILIYRKY</sequence>
<accession>A0AAV4AZ10</accession>
<name>A0AAV4AZ10_9GAST</name>
<proteinExistence type="predicted"/>
<keyword evidence="2" id="KW-0812">Transmembrane</keyword>
<keyword evidence="2" id="KW-0472">Membrane</keyword>